<proteinExistence type="predicted"/>
<dbReference type="PANTHER" id="PTHR22847">
    <property type="entry name" value="WD40 REPEAT PROTEIN"/>
    <property type="match status" value="1"/>
</dbReference>
<dbReference type="GO" id="GO:1990234">
    <property type="term" value="C:transferase complex"/>
    <property type="evidence" value="ECO:0007669"/>
    <property type="project" value="UniProtKB-ARBA"/>
</dbReference>
<dbReference type="Gene3D" id="2.130.10.10">
    <property type="entry name" value="YVTN repeat-like/Quinoprotein amine dehydrogenase"/>
    <property type="match status" value="1"/>
</dbReference>
<evidence type="ECO:0000256" key="2">
    <source>
        <dbReference type="ARBA" id="ARBA00022737"/>
    </source>
</evidence>
<keyword evidence="4" id="KW-1185">Reference proteome</keyword>
<comment type="caution">
    <text evidence="3">The sequence shown here is derived from an EMBL/GenBank/DDBJ whole genome shotgun (WGS) entry which is preliminary data.</text>
</comment>
<organism evidence="3 4">
    <name type="scientific">Reticulomyxa filosa</name>
    <dbReference type="NCBI Taxonomy" id="46433"/>
    <lineage>
        <taxon>Eukaryota</taxon>
        <taxon>Sar</taxon>
        <taxon>Rhizaria</taxon>
        <taxon>Retaria</taxon>
        <taxon>Foraminifera</taxon>
        <taxon>Monothalamids</taxon>
        <taxon>Reticulomyxidae</taxon>
        <taxon>Reticulomyxa</taxon>
    </lineage>
</organism>
<dbReference type="AlphaFoldDB" id="X6MSR8"/>
<dbReference type="InterPro" id="IPR001680">
    <property type="entry name" value="WD40_rpt"/>
</dbReference>
<protein>
    <submittedName>
        <fullName evidence="3">WD repeat-containing protein</fullName>
    </submittedName>
</protein>
<dbReference type="InterPro" id="IPR036322">
    <property type="entry name" value="WD40_repeat_dom_sf"/>
</dbReference>
<keyword evidence="2" id="KW-0677">Repeat</keyword>
<dbReference type="Pfam" id="PF00400">
    <property type="entry name" value="WD40"/>
    <property type="match status" value="2"/>
</dbReference>
<dbReference type="PANTHER" id="PTHR22847:SF637">
    <property type="entry name" value="WD REPEAT DOMAIN 5B"/>
    <property type="match status" value="1"/>
</dbReference>
<dbReference type="SMART" id="SM00320">
    <property type="entry name" value="WD40"/>
    <property type="match status" value="2"/>
</dbReference>
<reference evidence="3 4" key="1">
    <citation type="journal article" date="2013" name="Curr. Biol.">
        <title>The Genome of the Foraminiferan Reticulomyxa filosa.</title>
        <authorList>
            <person name="Glockner G."/>
            <person name="Hulsmann N."/>
            <person name="Schleicher M."/>
            <person name="Noegel A.A."/>
            <person name="Eichinger L."/>
            <person name="Gallinger C."/>
            <person name="Pawlowski J."/>
            <person name="Sierra R."/>
            <person name="Euteneuer U."/>
            <person name="Pillet L."/>
            <person name="Moustafa A."/>
            <person name="Platzer M."/>
            <person name="Groth M."/>
            <person name="Szafranski K."/>
            <person name="Schliwa M."/>
        </authorList>
    </citation>
    <scope>NUCLEOTIDE SEQUENCE [LARGE SCALE GENOMIC DNA]</scope>
</reference>
<sequence length="199" mass="23097">MKLKELLPSCLIYLIYYSKHLHNVCAHIIQHGIEFSLFNGGRYLCSGSFDNTICLCDVETSKLLHVFNGHERGVLCVDISPLQINNNNDNNKMNNISVIGGNGYTICSGSYDNTIRICFSNSFVFKKCILLLFYRRKILCFQRVKHLSFAKQHYFKKSLQKKKSVQRKFNETKKSQIVVIKKIFTSTQILRVKRIVFKD</sequence>
<keyword evidence="1" id="KW-0853">WD repeat</keyword>
<evidence type="ECO:0000313" key="4">
    <source>
        <dbReference type="Proteomes" id="UP000023152"/>
    </source>
</evidence>
<evidence type="ECO:0000256" key="1">
    <source>
        <dbReference type="ARBA" id="ARBA00022574"/>
    </source>
</evidence>
<gene>
    <name evidence="3" type="ORF">RFI_21199</name>
</gene>
<name>X6MSR8_RETFI</name>
<dbReference type="EMBL" id="ASPP01018518">
    <property type="protein sequence ID" value="ETO16160.1"/>
    <property type="molecule type" value="Genomic_DNA"/>
</dbReference>
<accession>X6MSR8</accession>
<dbReference type="Proteomes" id="UP000023152">
    <property type="component" value="Unassembled WGS sequence"/>
</dbReference>
<dbReference type="SUPFAM" id="SSF50978">
    <property type="entry name" value="WD40 repeat-like"/>
    <property type="match status" value="1"/>
</dbReference>
<dbReference type="InterPro" id="IPR015943">
    <property type="entry name" value="WD40/YVTN_repeat-like_dom_sf"/>
</dbReference>
<evidence type="ECO:0000313" key="3">
    <source>
        <dbReference type="EMBL" id="ETO16160.1"/>
    </source>
</evidence>